<keyword evidence="7" id="KW-1185">Reference proteome</keyword>
<evidence type="ECO:0000313" key="7">
    <source>
        <dbReference type="Proteomes" id="UP001595752"/>
    </source>
</evidence>
<comment type="caution">
    <text evidence="6">The sequence shown here is derived from an EMBL/GenBank/DDBJ whole genome shotgun (WGS) entry which is preliminary data.</text>
</comment>
<dbReference type="NCBIfam" id="NF033592">
    <property type="entry name" value="transpos_IS4_1"/>
    <property type="match status" value="1"/>
</dbReference>
<reference evidence="7" key="1">
    <citation type="journal article" date="2019" name="Int. J. Syst. Evol. Microbiol.">
        <title>The Global Catalogue of Microorganisms (GCM) 10K type strain sequencing project: providing services to taxonomists for standard genome sequencing and annotation.</title>
        <authorList>
            <consortium name="The Broad Institute Genomics Platform"/>
            <consortium name="The Broad Institute Genome Sequencing Center for Infectious Disease"/>
            <person name="Wu L."/>
            <person name="Ma J."/>
        </authorList>
    </citation>
    <scope>NUCLEOTIDE SEQUENCE [LARGE SCALE GENOMIC DNA]</scope>
    <source>
        <strain evidence="7">CCUG 61889</strain>
    </source>
</reference>
<keyword evidence="2" id="KW-0815">Transposition</keyword>
<proteinExistence type="inferred from homology"/>
<dbReference type="Gene3D" id="3.90.350.10">
    <property type="entry name" value="Transposase Inhibitor Protein From Tn5, Chain A, domain 1"/>
    <property type="match status" value="1"/>
</dbReference>
<dbReference type="InterPro" id="IPR047952">
    <property type="entry name" value="Transpos_IS4"/>
</dbReference>
<dbReference type="Proteomes" id="UP001595752">
    <property type="component" value="Unassembled WGS sequence"/>
</dbReference>
<evidence type="ECO:0000256" key="4">
    <source>
        <dbReference type="ARBA" id="ARBA00023172"/>
    </source>
</evidence>
<dbReference type="InterPro" id="IPR012337">
    <property type="entry name" value="RNaseH-like_sf"/>
</dbReference>
<dbReference type="Pfam" id="PF01609">
    <property type="entry name" value="DDE_Tnp_1"/>
    <property type="match status" value="1"/>
</dbReference>
<protein>
    <submittedName>
        <fullName evidence="6">IS4 family transposase</fullName>
    </submittedName>
</protein>
<keyword evidence="3" id="KW-0238">DNA-binding</keyword>
<dbReference type="EMBL" id="JBHRZT010000004">
    <property type="protein sequence ID" value="MFC3882031.1"/>
    <property type="molecule type" value="Genomic_DNA"/>
</dbReference>
<gene>
    <name evidence="6" type="ORF">ACFOU2_00210</name>
</gene>
<comment type="similarity">
    <text evidence="1">Belongs to the transposase 11 family.</text>
</comment>
<evidence type="ECO:0000256" key="2">
    <source>
        <dbReference type="ARBA" id="ARBA00022578"/>
    </source>
</evidence>
<feature type="domain" description="Transposase IS4-like" evidence="5">
    <location>
        <begin position="112"/>
        <end position="355"/>
    </location>
</feature>
<dbReference type="PANTHER" id="PTHR33258">
    <property type="entry name" value="TRANSPOSASE INSL FOR INSERTION SEQUENCE ELEMENT IS186A-RELATED"/>
    <property type="match status" value="1"/>
</dbReference>
<sequence>MVEELHMLGEEFRSKFSVHHLQELAYQTGMIQRKRKFQAQDLVSLCVFLGQTISSESLACLCTRLNEATGICISAEALNKRWNERTVQFLKELFLHAFRQKICPITSLSSRFTRIRILDSTSFQLPSSYASTYRGSGGGSSESGVKIQLEYDLLSGEFMELEVDHGVSSDAKYGQKRTKTLEAGDLALRDLGYHYIGDLEHITESEAYYISRIRWNTQVYQKEEDGSWTLLNIEALTKDLQEGETLELPEVYIGLEYKHRTRLILYRLTQDEWDKRLAHHKKMKKKMPKAASRVNLLVTNTSPEKLPATEVYAFYSLRWQVEVLFKTWKSVFRIHAIKPMKLERFQCHLYGQLLRLCLVASTTYQMRRLLWEKHQKETSEFKCAYMVQIYLVRIHTVLFCTFQHPVSVLSRLFQDVSKNGKKARRYQKATPFEILGLIEKSTAQLPIAHKICDRRKLYLSMPKM</sequence>
<dbReference type="InterPro" id="IPR002559">
    <property type="entry name" value="Transposase_11"/>
</dbReference>
<evidence type="ECO:0000256" key="3">
    <source>
        <dbReference type="ARBA" id="ARBA00023125"/>
    </source>
</evidence>
<name>A0ABV8AYQ9_9BACI</name>
<dbReference type="PANTHER" id="PTHR33258:SF1">
    <property type="entry name" value="TRANSPOSASE INSL FOR INSERTION SEQUENCE ELEMENT IS186A-RELATED"/>
    <property type="match status" value="1"/>
</dbReference>
<organism evidence="6 7">
    <name type="scientific">Bacillus songklensis</name>
    <dbReference type="NCBI Taxonomy" id="1069116"/>
    <lineage>
        <taxon>Bacteria</taxon>
        <taxon>Bacillati</taxon>
        <taxon>Bacillota</taxon>
        <taxon>Bacilli</taxon>
        <taxon>Bacillales</taxon>
        <taxon>Bacillaceae</taxon>
        <taxon>Bacillus</taxon>
    </lineage>
</organism>
<keyword evidence="4" id="KW-0233">DNA recombination</keyword>
<evidence type="ECO:0000256" key="1">
    <source>
        <dbReference type="ARBA" id="ARBA00010075"/>
    </source>
</evidence>
<dbReference type="SUPFAM" id="SSF53098">
    <property type="entry name" value="Ribonuclease H-like"/>
    <property type="match status" value="1"/>
</dbReference>
<accession>A0ABV8AYQ9</accession>
<evidence type="ECO:0000259" key="5">
    <source>
        <dbReference type="Pfam" id="PF01609"/>
    </source>
</evidence>
<evidence type="ECO:0000313" key="6">
    <source>
        <dbReference type="EMBL" id="MFC3882031.1"/>
    </source>
</evidence>